<gene>
    <name evidence="1" type="ORF">CPB84DRAFT_1781602</name>
</gene>
<dbReference type="EMBL" id="JADNYJ010000058">
    <property type="protein sequence ID" value="KAF8896856.1"/>
    <property type="molecule type" value="Genomic_DNA"/>
</dbReference>
<dbReference type="Proteomes" id="UP000724874">
    <property type="component" value="Unassembled WGS sequence"/>
</dbReference>
<dbReference type="AlphaFoldDB" id="A0A9P5NKX9"/>
<evidence type="ECO:0000313" key="2">
    <source>
        <dbReference type="Proteomes" id="UP000724874"/>
    </source>
</evidence>
<keyword evidence="2" id="KW-1185">Reference proteome</keyword>
<sequence>MLHIYLSYHLFQFYRQFLLLCPGVLVLSSQCLICTPIRQAFIKHEAYAMRYPVSQRSICWKTVNSWPGYRPTIPRPSSVNSNSNSFHLLQMGLERHHHHHIPRSSTFRV</sequence>
<reference evidence="1" key="1">
    <citation type="submission" date="2020-11" db="EMBL/GenBank/DDBJ databases">
        <authorList>
            <consortium name="DOE Joint Genome Institute"/>
            <person name="Ahrendt S."/>
            <person name="Riley R."/>
            <person name="Andreopoulos W."/>
            <person name="LaButti K."/>
            <person name="Pangilinan J."/>
            <person name="Ruiz-duenas F.J."/>
            <person name="Barrasa J.M."/>
            <person name="Sanchez-Garcia M."/>
            <person name="Camarero S."/>
            <person name="Miyauchi S."/>
            <person name="Serrano A."/>
            <person name="Linde D."/>
            <person name="Babiker R."/>
            <person name="Drula E."/>
            <person name="Ayuso-Fernandez I."/>
            <person name="Pacheco R."/>
            <person name="Padilla G."/>
            <person name="Ferreira P."/>
            <person name="Barriuso J."/>
            <person name="Kellner H."/>
            <person name="Castanera R."/>
            <person name="Alfaro M."/>
            <person name="Ramirez L."/>
            <person name="Pisabarro A.G."/>
            <person name="Kuo A."/>
            <person name="Tritt A."/>
            <person name="Lipzen A."/>
            <person name="He G."/>
            <person name="Yan M."/>
            <person name="Ng V."/>
            <person name="Cullen D."/>
            <person name="Martin F."/>
            <person name="Rosso M.-N."/>
            <person name="Henrissat B."/>
            <person name="Hibbett D."/>
            <person name="Martinez A.T."/>
            <person name="Grigoriev I.V."/>
        </authorList>
    </citation>
    <scope>NUCLEOTIDE SEQUENCE</scope>
    <source>
        <strain evidence="1">AH 44721</strain>
    </source>
</reference>
<comment type="caution">
    <text evidence="1">The sequence shown here is derived from an EMBL/GenBank/DDBJ whole genome shotgun (WGS) entry which is preliminary data.</text>
</comment>
<proteinExistence type="predicted"/>
<protein>
    <submittedName>
        <fullName evidence="1">Uncharacterized protein</fullName>
    </submittedName>
</protein>
<organism evidence="1 2">
    <name type="scientific">Gymnopilus junonius</name>
    <name type="common">Spectacular rustgill mushroom</name>
    <name type="synonym">Gymnopilus spectabilis subsp. junonius</name>
    <dbReference type="NCBI Taxonomy" id="109634"/>
    <lineage>
        <taxon>Eukaryota</taxon>
        <taxon>Fungi</taxon>
        <taxon>Dikarya</taxon>
        <taxon>Basidiomycota</taxon>
        <taxon>Agaricomycotina</taxon>
        <taxon>Agaricomycetes</taxon>
        <taxon>Agaricomycetidae</taxon>
        <taxon>Agaricales</taxon>
        <taxon>Agaricineae</taxon>
        <taxon>Hymenogastraceae</taxon>
        <taxon>Gymnopilus</taxon>
    </lineage>
</organism>
<evidence type="ECO:0000313" key="1">
    <source>
        <dbReference type="EMBL" id="KAF8896856.1"/>
    </source>
</evidence>
<accession>A0A9P5NKX9</accession>
<name>A0A9P5NKX9_GYMJU</name>